<reference evidence="16" key="2">
    <citation type="submission" date="2025-09" db="UniProtKB">
        <authorList>
            <consortium name="Ensembl"/>
        </authorList>
    </citation>
    <scope>IDENTIFICATION</scope>
</reference>
<evidence type="ECO:0000313" key="17">
    <source>
        <dbReference type="Proteomes" id="UP000472270"/>
    </source>
</evidence>
<feature type="region of interest" description="Disordered" evidence="15">
    <location>
        <begin position="340"/>
        <end position="385"/>
    </location>
</feature>
<dbReference type="PANTHER" id="PTHR12960:SF0">
    <property type="entry name" value="MRNA EXPORT FACTOR GLE1"/>
    <property type="match status" value="1"/>
</dbReference>
<dbReference type="GO" id="GO:0005543">
    <property type="term" value="F:phospholipid binding"/>
    <property type="evidence" value="ECO:0007669"/>
    <property type="project" value="TreeGrafter"/>
</dbReference>
<dbReference type="GO" id="GO:0005737">
    <property type="term" value="C:cytoplasm"/>
    <property type="evidence" value="ECO:0007669"/>
    <property type="project" value="TreeGrafter"/>
</dbReference>
<dbReference type="PANTHER" id="PTHR12960">
    <property type="entry name" value="GLE-1-RELATED"/>
    <property type="match status" value="1"/>
</dbReference>
<name>A0A673FLP2_9TELE</name>
<evidence type="ECO:0000256" key="15">
    <source>
        <dbReference type="SAM" id="MobiDB-lite"/>
    </source>
</evidence>
<keyword evidence="3" id="KW-0813">Transport</keyword>
<evidence type="ECO:0000256" key="2">
    <source>
        <dbReference type="ARBA" id="ARBA00011056"/>
    </source>
</evidence>
<evidence type="ECO:0000256" key="3">
    <source>
        <dbReference type="ARBA" id="ARBA00022448"/>
    </source>
</evidence>
<evidence type="ECO:0000313" key="16">
    <source>
        <dbReference type="Ensembl" id="ENSSRHP00000000687.1"/>
    </source>
</evidence>
<evidence type="ECO:0000256" key="4">
    <source>
        <dbReference type="ARBA" id="ARBA00022816"/>
    </source>
</evidence>
<dbReference type="Proteomes" id="UP000472270">
    <property type="component" value="Unassembled WGS sequence"/>
</dbReference>
<keyword evidence="7" id="KW-0906">Nuclear pore complex</keyword>
<evidence type="ECO:0000256" key="7">
    <source>
        <dbReference type="ARBA" id="ARBA00023132"/>
    </source>
</evidence>
<evidence type="ECO:0000256" key="1">
    <source>
        <dbReference type="ARBA" id="ARBA00004567"/>
    </source>
</evidence>
<feature type="region of interest" description="Disordered" evidence="15">
    <location>
        <begin position="81"/>
        <end position="113"/>
    </location>
</feature>
<evidence type="ECO:0000256" key="9">
    <source>
        <dbReference type="ARBA" id="ARBA00024680"/>
    </source>
</evidence>
<evidence type="ECO:0000256" key="14">
    <source>
        <dbReference type="SAM" id="Coils"/>
    </source>
</evidence>
<reference evidence="16" key="1">
    <citation type="submission" date="2025-08" db="UniProtKB">
        <authorList>
            <consortium name="Ensembl"/>
        </authorList>
    </citation>
    <scope>IDENTIFICATION</scope>
</reference>
<keyword evidence="5" id="KW-0653">Protein transport</keyword>
<sequence>MPSENLRWETLEALKSSPKGKLKYSPDWLEKGEDILAGCMEVSSLSPLSGQILKRLSPHPRLKTCSLTSCVRDTSPGLSEDVAAGASFPISPRQSSSPTSPPPVSIHAEEDEQKKAEEIKEAPVVSPAASISSPPAISVLSPKATQMAGCIRMCEHKHKAKAKAELSLRQEQQERLVATVSICESEQLKRYEELMELKQRQEYQSMRDMMEKETQESLVKSLFSVLQILNLRLREAEQQRLREAELERQRQVEGRERHRAINAIQEEVLQLNQLLQPRPSTHTDPALDHTPYITRGNQLCRKQLFEIGKFPSVEDLTVAERALQEMRSLVRNLQDEVAQAAERKRKEQEEEEEKRHEELKAQQEEQKKNAAQSAKEKAKKQGLQTGADDSTLTWYNALQDADSRCAQAFDELSRAKDTQTKKLKMELQKAATTPVSQIANISGAPLKETVSTSQHPQGLEFVSYKLAEKFVKQGEEEVASNHSAAFPIAAVASGIWELHPTIGELILAHLHKKCPYAVPHYPPMESGTSVEVYQKILGYRVEDSKVEGQDSFLKRMSGMIRLYAALIQMRWPYTGKQGPHPHGLNHGWRWLAQILNMEPLADITATILFDFLEVCGNALMRQYRGQFWKLILLIIEEYFPRYLYVHALCFYMQNVFHATGQLK</sequence>
<evidence type="ECO:0000256" key="11">
    <source>
        <dbReference type="ARBA" id="ARBA00029983"/>
    </source>
</evidence>
<comment type="subcellular location">
    <subcellularLocation>
        <location evidence="1">Nucleus</location>
        <location evidence="1">Nuclear pore complex</location>
    </subcellularLocation>
</comment>
<dbReference type="InterPro" id="IPR012476">
    <property type="entry name" value="GLE1"/>
</dbReference>
<keyword evidence="6" id="KW-0811">Translocation</keyword>
<keyword evidence="14" id="KW-0175">Coiled coil</keyword>
<dbReference type="GO" id="GO:0016973">
    <property type="term" value="P:poly(A)+ mRNA export from nucleus"/>
    <property type="evidence" value="ECO:0007669"/>
    <property type="project" value="InterPro"/>
</dbReference>
<feature type="compositionally biased region" description="Basic and acidic residues" evidence="15">
    <location>
        <begin position="341"/>
        <end position="368"/>
    </location>
</feature>
<protein>
    <recommendedName>
        <fullName evidence="10">mRNA export factor GLE1</fullName>
    </recommendedName>
    <alternativeName>
        <fullName evidence="12">GLE1 RNA export mediator</fullName>
    </alternativeName>
    <alternativeName>
        <fullName evidence="13">GLE1-like protein</fullName>
    </alternativeName>
    <alternativeName>
        <fullName evidence="11">Nucleoporin GLE1</fullName>
    </alternativeName>
</protein>
<proteinExistence type="inferred from homology"/>
<dbReference type="GO" id="GO:0015031">
    <property type="term" value="P:protein transport"/>
    <property type="evidence" value="ECO:0007669"/>
    <property type="project" value="UniProtKB-KW"/>
</dbReference>
<organism evidence="16 17">
    <name type="scientific">Sinocyclocheilus rhinocerous</name>
    <dbReference type="NCBI Taxonomy" id="307959"/>
    <lineage>
        <taxon>Eukaryota</taxon>
        <taxon>Metazoa</taxon>
        <taxon>Chordata</taxon>
        <taxon>Craniata</taxon>
        <taxon>Vertebrata</taxon>
        <taxon>Euteleostomi</taxon>
        <taxon>Actinopterygii</taxon>
        <taxon>Neopterygii</taxon>
        <taxon>Teleostei</taxon>
        <taxon>Ostariophysi</taxon>
        <taxon>Cypriniformes</taxon>
        <taxon>Cyprinidae</taxon>
        <taxon>Cyprininae</taxon>
        <taxon>Sinocyclocheilus</taxon>
    </lineage>
</organism>
<dbReference type="GO" id="GO:0000822">
    <property type="term" value="F:inositol hexakisphosphate binding"/>
    <property type="evidence" value="ECO:0007669"/>
    <property type="project" value="TreeGrafter"/>
</dbReference>
<comment type="function">
    <text evidence="9">Required for the export of mRNAs containing poly(A) tails from the nucleus into the cytoplasm. May be involved in the terminal step of the mRNA transport through the nuclear pore complex (NPC).</text>
</comment>
<dbReference type="AlphaFoldDB" id="A0A673FLP2"/>
<keyword evidence="4" id="KW-0509">mRNA transport</keyword>
<dbReference type="Gene3D" id="1.25.40.510">
    <property type="entry name" value="GLE1-like"/>
    <property type="match status" value="1"/>
</dbReference>
<feature type="compositionally biased region" description="Low complexity" evidence="15">
    <location>
        <begin position="89"/>
        <end position="98"/>
    </location>
</feature>
<keyword evidence="8" id="KW-0539">Nucleus</keyword>
<accession>A0A673FLP2</accession>
<evidence type="ECO:0000256" key="5">
    <source>
        <dbReference type="ARBA" id="ARBA00022927"/>
    </source>
</evidence>
<evidence type="ECO:0000256" key="10">
    <source>
        <dbReference type="ARBA" id="ARBA00026227"/>
    </source>
</evidence>
<feature type="coiled-coil region" evidence="14">
    <location>
        <begin position="219"/>
        <end position="246"/>
    </location>
</feature>
<dbReference type="InterPro" id="IPR038506">
    <property type="entry name" value="GLE1-like_sf"/>
</dbReference>
<evidence type="ECO:0000256" key="6">
    <source>
        <dbReference type="ARBA" id="ARBA00023010"/>
    </source>
</evidence>
<dbReference type="Pfam" id="PF07817">
    <property type="entry name" value="GLE1"/>
    <property type="match status" value="1"/>
</dbReference>
<comment type="similarity">
    <text evidence="2">Belongs to the GLE1 family.</text>
</comment>
<evidence type="ECO:0000256" key="8">
    <source>
        <dbReference type="ARBA" id="ARBA00023242"/>
    </source>
</evidence>
<evidence type="ECO:0000256" key="13">
    <source>
        <dbReference type="ARBA" id="ARBA00031503"/>
    </source>
</evidence>
<evidence type="ECO:0000256" key="12">
    <source>
        <dbReference type="ARBA" id="ARBA00030897"/>
    </source>
</evidence>
<keyword evidence="17" id="KW-1185">Reference proteome</keyword>
<dbReference type="GO" id="GO:0044614">
    <property type="term" value="C:nuclear pore cytoplasmic filaments"/>
    <property type="evidence" value="ECO:0007669"/>
    <property type="project" value="TreeGrafter"/>
</dbReference>
<dbReference type="GO" id="GO:0031369">
    <property type="term" value="F:translation initiation factor binding"/>
    <property type="evidence" value="ECO:0007669"/>
    <property type="project" value="TreeGrafter"/>
</dbReference>
<dbReference type="Ensembl" id="ENSSRHT00000000726.1">
    <property type="protein sequence ID" value="ENSSRHP00000000687.1"/>
    <property type="gene ID" value="ENSSRHG00000000516.1"/>
</dbReference>